<comment type="caution">
    <text evidence="3">The sequence shown here is derived from an EMBL/GenBank/DDBJ whole genome shotgun (WGS) entry which is preliminary data.</text>
</comment>
<evidence type="ECO:0000313" key="4">
    <source>
        <dbReference type="Proteomes" id="UP000034107"/>
    </source>
</evidence>
<accession>A0A0G1QX20</accession>
<evidence type="ECO:0000313" key="3">
    <source>
        <dbReference type="EMBL" id="KKU22358.1"/>
    </source>
</evidence>
<reference evidence="3 4" key="1">
    <citation type="journal article" date="2015" name="Nature">
        <title>rRNA introns, odd ribosomes, and small enigmatic genomes across a large radiation of phyla.</title>
        <authorList>
            <person name="Brown C.T."/>
            <person name="Hug L.A."/>
            <person name="Thomas B.C."/>
            <person name="Sharon I."/>
            <person name="Castelle C.J."/>
            <person name="Singh A."/>
            <person name="Wilkins M.J."/>
            <person name="Williams K.H."/>
            <person name="Banfield J.F."/>
        </authorList>
    </citation>
    <scope>NUCLEOTIDE SEQUENCE [LARGE SCALE GENOMIC DNA]</scope>
</reference>
<dbReference type="EMBL" id="LCLS01000003">
    <property type="protein sequence ID" value="KKU22358.1"/>
    <property type="molecule type" value="Genomic_DNA"/>
</dbReference>
<dbReference type="AlphaFoldDB" id="A0A0G1QX20"/>
<evidence type="ECO:0000256" key="1">
    <source>
        <dbReference type="SAM" id="MobiDB-lite"/>
    </source>
</evidence>
<feature type="compositionally biased region" description="Low complexity" evidence="1">
    <location>
        <begin position="62"/>
        <end position="78"/>
    </location>
</feature>
<sequence length="487" mass="49766">MNFTKKIISAIATGSLVMQLLVTPAFASTVLQISGNGANTTSTATVTSNTTTAVTQSNSANINNDIDADSDSGNNSAIENTGGDVRILTGDASTGIRVENVANKNSASVACCENSDTLLRILGNGANSTNASTADLRNTNVLTQDNSADVHNDVDADAKTGWNDAGQNTNGNVLIDTGTASVGTIIRNVLNNNAAAVNGCCDGETKAVIAGNGAESANRTSLSLANTNVLTQYNSADVYNDVDADAKTGWNDADQNTGGSVTINTGDALVQSLISTAANANRGIIGGLTGNPTSVILDIFGNGFASDNTASLALSRTNVLTQDNSADVHNDVDADAKSGKNDANENVGGDVLIDTGDAIADLGIVNRLNFNRAALDCCGFDIAGVISDNGAQSTGDITSSLDDLKVITQSSAAGLDNSADADPTSGKNDADAHTAAISIIDPVTIRTGDAISEVEVANLTNGNSVGIPFELPFEFDFDWTDLSIWWI</sequence>
<feature type="chain" id="PRO_5002539256" evidence="2">
    <location>
        <begin position="28"/>
        <end position="487"/>
    </location>
</feature>
<organism evidence="3 4">
    <name type="scientific">Candidatus Nomurabacteria bacterium GW2011_GWA1_46_11</name>
    <dbReference type="NCBI Taxonomy" id="1618732"/>
    <lineage>
        <taxon>Bacteria</taxon>
        <taxon>Candidatus Nomuraibacteriota</taxon>
    </lineage>
</organism>
<feature type="region of interest" description="Disordered" evidence="1">
    <location>
        <begin position="62"/>
        <end position="81"/>
    </location>
</feature>
<gene>
    <name evidence="3" type="ORF">UX31_C0003G0024</name>
</gene>
<proteinExistence type="predicted"/>
<protein>
    <submittedName>
        <fullName evidence="3">Uncharacterized protein</fullName>
    </submittedName>
</protein>
<evidence type="ECO:0000256" key="2">
    <source>
        <dbReference type="SAM" id="SignalP"/>
    </source>
</evidence>
<name>A0A0G1QX20_9BACT</name>
<keyword evidence="2" id="KW-0732">Signal</keyword>
<feature type="signal peptide" evidence="2">
    <location>
        <begin position="1"/>
        <end position="27"/>
    </location>
</feature>
<dbReference type="Proteomes" id="UP000034107">
    <property type="component" value="Unassembled WGS sequence"/>
</dbReference>